<keyword evidence="2" id="KW-0732">Signal</keyword>
<organism evidence="5 6">
    <name type="scientific">Marinomonas spartinae</name>
    <dbReference type="NCBI Taxonomy" id="1792290"/>
    <lineage>
        <taxon>Bacteria</taxon>
        <taxon>Pseudomonadati</taxon>
        <taxon>Pseudomonadota</taxon>
        <taxon>Gammaproteobacteria</taxon>
        <taxon>Oceanospirillales</taxon>
        <taxon>Oceanospirillaceae</taxon>
        <taxon>Marinomonas</taxon>
    </lineage>
</organism>
<dbReference type="InterPro" id="IPR000914">
    <property type="entry name" value="SBP_5_dom"/>
</dbReference>
<proteinExistence type="inferred from homology"/>
<dbReference type="PIRSF" id="PIRSF002741">
    <property type="entry name" value="MppA"/>
    <property type="match status" value="1"/>
</dbReference>
<dbReference type="GO" id="GO:1904680">
    <property type="term" value="F:peptide transmembrane transporter activity"/>
    <property type="evidence" value="ECO:0007669"/>
    <property type="project" value="TreeGrafter"/>
</dbReference>
<dbReference type="SUPFAM" id="SSF53850">
    <property type="entry name" value="Periplasmic binding protein-like II"/>
    <property type="match status" value="1"/>
</dbReference>
<dbReference type="PROSITE" id="PS51318">
    <property type="entry name" value="TAT"/>
    <property type="match status" value="1"/>
</dbReference>
<dbReference type="InterPro" id="IPR030678">
    <property type="entry name" value="Peptide/Ni-bd"/>
</dbReference>
<keyword evidence="6" id="KW-1185">Reference proteome</keyword>
<reference evidence="5 6" key="1">
    <citation type="submission" date="2016-06" db="EMBL/GenBank/DDBJ databases">
        <authorList>
            <person name="Kjaerup R.B."/>
            <person name="Dalgaard T.S."/>
            <person name="Juul-Madsen H.R."/>
        </authorList>
    </citation>
    <scope>NUCLEOTIDE SEQUENCE [LARGE SCALE GENOMIC DNA]</scope>
    <source>
        <strain evidence="5 6">CECT 8886</strain>
    </source>
</reference>
<dbReference type="PANTHER" id="PTHR30290">
    <property type="entry name" value="PERIPLASMIC BINDING COMPONENT OF ABC TRANSPORTER"/>
    <property type="match status" value="1"/>
</dbReference>
<dbReference type="STRING" id="1792290.MSP8886_02473"/>
<dbReference type="AlphaFoldDB" id="A0A1A8TJW0"/>
<dbReference type="RefSeq" id="WP_067016810.1">
    <property type="nucleotide sequence ID" value="NZ_FLOB01000005.1"/>
</dbReference>
<dbReference type="EMBL" id="FLOB01000005">
    <property type="protein sequence ID" value="SBS32563.1"/>
    <property type="molecule type" value="Genomic_DNA"/>
</dbReference>
<dbReference type="OrthoDB" id="9801912at2"/>
<dbReference type="GO" id="GO:0015833">
    <property type="term" value="P:peptide transport"/>
    <property type="evidence" value="ECO:0007669"/>
    <property type="project" value="TreeGrafter"/>
</dbReference>
<evidence type="ECO:0000256" key="1">
    <source>
        <dbReference type="ARBA" id="ARBA00005695"/>
    </source>
</evidence>
<feature type="compositionally biased region" description="Polar residues" evidence="3">
    <location>
        <begin position="66"/>
        <end position="76"/>
    </location>
</feature>
<name>A0A1A8TJW0_9GAMM</name>
<feature type="domain" description="Solute-binding protein family 5" evidence="4">
    <location>
        <begin position="107"/>
        <end position="428"/>
    </location>
</feature>
<dbReference type="InterPro" id="IPR006311">
    <property type="entry name" value="TAT_signal"/>
</dbReference>
<dbReference type="Proteomes" id="UP000092544">
    <property type="component" value="Unassembled WGS sequence"/>
</dbReference>
<evidence type="ECO:0000313" key="5">
    <source>
        <dbReference type="EMBL" id="SBS32563.1"/>
    </source>
</evidence>
<dbReference type="Pfam" id="PF00496">
    <property type="entry name" value="SBP_bac_5"/>
    <property type="match status" value="1"/>
</dbReference>
<gene>
    <name evidence="5" type="primary">gsiB_1</name>
    <name evidence="5" type="ORF">MSP8886_02473</name>
</gene>
<dbReference type="PANTHER" id="PTHR30290:SF38">
    <property type="entry name" value="D,D-DIPEPTIDE-BINDING PERIPLASMIC PROTEIN DDPA-RELATED"/>
    <property type="match status" value="1"/>
</dbReference>
<dbReference type="GO" id="GO:0043190">
    <property type="term" value="C:ATP-binding cassette (ABC) transporter complex"/>
    <property type="evidence" value="ECO:0007669"/>
    <property type="project" value="InterPro"/>
</dbReference>
<accession>A0A1A8TJW0</accession>
<evidence type="ECO:0000313" key="6">
    <source>
        <dbReference type="Proteomes" id="UP000092544"/>
    </source>
</evidence>
<dbReference type="Gene3D" id="3.90.76.10">
    <property type="entry name" value="Dipeptide-binding Protein, Domain 1"/>
    <property type="match status" value="1"/>
</dbReference>
<feature type="region of interest" description="Disordered" evidence="3">
    <location>
        <begin position="51"/>
        <end position="84"/>
    </location>
</feature>
<dbReference type="Gene3D" id="3.10.105.10">
    <property type="entry name" value="Dipeptide-binding Protein, Domain 3"/>
    <property type="match status" value="1"/>
</dbReference>
<comment type="similarity">
    <text evidence="1">Belongs to the bacterial solute-binding protein 5 family.</text>
</comment>
<dbReference type="GO" id="GO:0030288">
    <property type="term" value="C:outer membrane-bounded periplasmic space"/>
    <property type="evidence" value="ECO:0007669"/>
    <property type="project" value="UniProtKB-ARBA"/>
</dbReference>
<dbReference type="Gene3D" id="3.40.190.10">
    <property type="entry name" value="Periplasmic binding protein-like II"/>
    <property type="match status" value="1"/>
</dbReference>
<dbReference type="CDD" id="cd08503">
    <property type="entry name" value="PBP2_NikA_DppA_OppA_like_17"/>
    <property type="match status" value="1"/>
</dbReference>
<sequence>MKDDKKRSLVDQQSSNILTQGVSRRQVLRGMMTSGVVAAGSGLLTPGSSLAFANTDEPKRGGSIKVASQSGSTSDTLDPAHGSGSSDYTRQYMFYNGLTVLDRTLTPQMELAESFDTKDAQHWVIKLRKDVLFHDGKPFTSADVVFTLNRHKDPKTSSKVASVAKQMVEISAKGPHEVHITLAAKNADLPAILGVVHFLIVRDGTTDFSKGNGTGPFLCSVFQPGVHSIATRNPNYWKKGLPYLDSVELFSIPDQSARVNALLAGDVQLINSVNPRAIETLSASPLVKVYHADSGGYTDLIMRDQLGPMKNPDFVKGMKYIMNREQILNVACRGFGRVGNDQPIPKGHRYYNSSLPQTTYDPDKAKYHFKKSGLLGRSIPMVASSAADNSVEMAQLIQLSAQSAGLNLQVKRVPADGYWSNHWMKDTLGFGNINPRPTADLMFTLFFQSNAAWNESGWKNAKFDQLLVAARGETDDVKRKQMYGEMQALIHDQSGIGIPIFSSINDAASRKLGGYKPHPLGGFMAYMFAEHVWLEA</sequence>
<evidence type="ECO:0000256" key="2">
    <source>
        <dbReference type="ARBA" id="ARBA00022729"/>
    </source>
</evidence>
<protein>
    <submittedName>
        <fullName evidence="5">Glutathione-binding protein GsiB</fullName>
    </submittedName>
</protein>
<dbReference type="InterPro" id="IPR039424">
    <property type="entry name" value="SBP_5"/>
</dbReference>
<evidence type="ECO:0000259" key="4">
    <source>
        <dbReference type="Pfam" id="PF00496"/>
    </source>
</evidence>
<evidence type="ECO:0000256" key="3">
    <source>
        <dbReference type="SAM" id="MobiDB-lite"/>
    </source>
</evidence>